<comment type="caution">
    <text evidence="2">The sequence shown here is derived from an EMBL/GenBank/DDBJ whole genome shotgun (WGS) entry which is preliminary data.</text>
</comment>
<evidence type="ECO:0000313" key="2">
    <source>
        <dbReference type="EMBL" id="MBB4947417.1"/>
    </source>
</evidence>
<protein>
    <submittedName>
        <fullName evidence="2">Cell wall assembly regulator SMI1</fullName>
    </submittedName>
</protein>
<dbReference type="Pfam" id="PF09346">
    <property type="entry name" value="SMI1_KNR4"/>
    <property type="match status" value="1"/>
</dbReference>
<feature type="domain" description="Knr4/Smi1-like" evidence="1">
    <location>
        <begin position="29"/>
        <end position="175"/>
    </location>
</feature>
<sequence>MESLAEEVARVWAVMEARMPTGPGGLNPPATEEQIQTAERAVGHRFPEEIRASYLLHDGGYLPSSDEHPEWGPPIEILPLHRIAELHEGLLSCRDTWCDHQDGDEDCGCEWNQRNGDPVRQGNSWYPGWLPLHDGGDSSYRAVDLVPLRGGRVGQVICVDCGPPTQVEFGSFLDLLRAWSS</sequence>
<accession>A0A7W7SBV3</accession>
<keyword evidence="3" id="KW-1185">Reference proteome</keyword>
<dbReference type="AlphaFoldDB" id="A0A7W7SBV3"/>
<reference evidence="2 3" key="1">
    <citation type="submission" date="2020-08" db="EMBL/GenBank/DDBJ databases">
        <title>Sequencing the genomes of 1000 actinobacteria strains.</title>
        <authorList>
            <person name="Klenk H.-P."/>
        </authorList>
    </citation>
    <scope>NUCLEOTIDE SEQUENCE [LARGE SCALE GENOMIC DNA]</scope>
    <source>
        <strain evidence="2 3">DSM 44786</strain>
    </source>
</reference>
<name>A0A7W7SBV3_9ACTN</name>
<dbReference type="EMBL" id="JACHJR010000001">
    <property type="protein sequence ID" value="MBB4947417.1"/>
    <property type="molecule type" value="Genomic_DNA"/>
</dbReference>
<dbReference type="InterPro" id="IPR018958">
    <property type="entry name" value="Knr4/Smi1-like_dom"/>
</dbReference>
<gene>
    <name evidence="2" type="ORF">F4556_002952</name>
</gene>
<evidence type="ECO:0000313" key="3">
    <source>
        <dbReference type="Proteomes" id="UP000573327"/>
    </source>
</evidence>
<dbReference type="Proteomes" id="UP000573327">
    <property type="component" value="Unassembled WGS sequence"/>
</dbReference>
<organism evidence="2 3">
    <name type="scientific">Kitasatospora gansuensis</name>
    <dbReference type="NCBI Taxonomy" id="258050"/>
    <lineage>
        <taxon>Bacteria</taxon>
        <taxon>Bacillati</taxon>
        <taxon>Actinomycetota</taxon>
        <taxon>Actinomycetes</taxon>
        <taxon>Kitasatosporales</taxon>
        <taxon>Streptomycetaceae</taxon>
        <taxon>Kitasatospora</taxon>
    </lineage>
</organism>
<proteinExistence type="predicted"/>
<dbReference type="PANTHER" id="PTHR47432:SF1">
    <property type="entry name" value="CELL WALL ASSEMBLY REGULATOR SMI1"/>
    <property type="match status" value="1"/>
</dbReference>
<dbReference type="SUPFAM" id="SSF160631">
    <property type="entry name" value="SMI1/KNR4-like"/>
    <property type="match status" value="1"/>
</dbReference>
<dbReference type="PANTHER" id="PTHR47432">
    <property type="entry name" value="CELL WALL ASSEMBLY REGULATOR SMI1"/>
    <property type="match status" value="1"/>
</dbReference>
<dbReference type="InterPro" id="IPR037883">
    <property type="entry name" value="Knr4/Smi1-like_sf"/>
</dbReference>
<dbReference type="RefSeq" id="WP_184915366.1">
    <property type="nucleotide sequence ID" value="NZ_JACHJR010000001.1"/>
</dbReference>
<dbReference type="SMART" id="SM00860">
    <property type="entry name" value="SMI1_KNR4"/>
    <property type="match status" value="1"/>
</dbReference>
<evidence type="ECO:0000259" key="1">
    <source>
        <dbReference type="SMART" id="SM00860"/>
    </source>
</evidence>
<dbReference type="InterPro" id="IPR051873">
    <property type="entry name" value="KNR4/SMI1_regulator"/>
</dbReference>
<dbReference type="Gene3D" id="3.40.1580.10">
    <property type="entry name" value="SMI1/KNR4-like"/>
    <property type="match status" value="1"/>
</dbReference>